<gene>
    <name evidence="3" type="ORF">GCM10017161_41190</name>
</gene>
<comment type="caution">
    <text evidence="3">The sequence shown here is derived from an EMBL/GenBank/DDBJ whole genome shotgun (WGS) entry which is preliminary data.</text>
</comment>
<reference evidence="3" key="1">
    <citation type="journal article" date="2014" name="Int. J. Syst. Evol. Microbiol.">
        <title>Complete genome sequence of Corynebacterium casei LMG S-19264T (=DSM 44701T), isolated from a smear-ripened cheese.</title>
        <authorList>
            <consortium name="US DOE Joint Genome Institute (JGI-PGF)"/>
            <person name="Walter F."/>
            <person name="Albersmeier A."/>
            <person name="Kalinowski J."/>
            <person name="Ruckert C."/>
        </authorList>
    </citation>
    <scope>NUCLEOTIDE SEQUENCE</scope>
    <source>
        <strain evidence="3">KCTC 42731</strain>
    </source>
</reference>
<sequence>MALSDIQNRTSVRLEQKKLRLEIDILQLEKIKQEAQLELIKEEIRSKRTGRYIMRVTAMVTGLSLLTTIFNHLGLFNK</sequence>
<evidence type="ECO:0000313" key="3">
    <source>
        <dbReference type="EMBL" id="GHG07222.1"/>
    </source>
</evidence>
<keyword evidence="2" id="KW-1133">Transmembrane helix</keyword>
<name>A0A919BR13_9GAMM</name>
<evidence type="ECO:0000256" key="1">
    <source>
        <dbReference type="SAM" id="Coils"/>
    </source>
</evidence>
<dbReference type="RefSeq" id="WP_189774699.1">
    <property type="nucleotide sequence ID" value="NZ_BNCK01000014.1"/>
</dbReference>
<evidence type="ECO:0000313" key="4">
    <source>
        <dbReference type="Proteomes" id="UP000623842"/>
    </source>
</evidence>
<dbReference type="Proteomes" id="UP000623842">
    <property type="component" value="Unassembled WGS sequence"/>
</dbReference>
<evidence type="ECO:0000256" key="2">
    <source>
        <dbReference type="SAM" id="Phobius"/>
    </source>
</evidence>
<keyword evidence="1" id="KW-0175">Coiled coil</keyword>
<organism evidence="3 4">
    <name type="scientific">Thalassotalea marina</name>
    <dbReference type="NCBI Taxonomy" id="1673741"/>
    <lineage>
        <taxon>Bacteria</taxon>
        <taxon>Pseudomonadati</taxon>
        <taxon>Pseudomonadota</taxon>
        <taxon>Gammaproteobacteria</taxon>
        <taxon>Alteromonadales</taxon>
        <taxon>Colwelliaceae</taxon>
        <taxon>Thalassotalea</taxon>
    </lineage>
</organism>
<keyword evidence="2" id="KW-0472">Membrane</keyword>
<keyword evidence="4" id="KW-1185">Reference proteome</keyword>
<dbReference type="EMBL" id="BNCK01000014">
    <property type="protein sequence ID" value="GHG07222.1"/>
    <property type="molecule type" value="Genomic_DNA"/>
</dbReference>
<protein>
    <submittedName>
        <fullName evidence="3">Uncharacterized protein</fullName>
    </submittedName>
</protein>
<keyword evidence="2" id="KW-0812">Transmembrane</keyword>
<feature type="transmembrane region" description="Helical" evidence="2">
    <location>
        <begin position="52"/>
        <end position="73"/>
    </location>
</feature>
<reference evidence="3" key="2">
    <citation type="submission" date="2020-09" db="EMBL/GenBank/DDBJ databases">
        <authorList>
            <person name="Sun Q."/>
            <person name="Kim S."/>
        </authorList>
    </citation>
    <scope>NUCLEOTIDE SEQUENCE</scope>
    <source>
        <strain evidence="3">KCTC 42731</strain>
    </source>
</reference>
<feature type="coiled-coil region" evidence="1">
    <location>
        <begin position="14"/>
        <end position="45"/>
    </location>
</feature>
<proteinExistence type="predicted"/>
<dbReference type="AlphaFoldDB" id="A0A919BR13"/>
<accession>A0A919BR13</accession>